<evidence type="ECO:0000256" key="2">
    <source>
        <dbReference type="ARBA" id="ARBA00005228"/>
    </source>
</evidence>
<comment type="subunit">
    <text evidence="3">Monomer.</text>
</comment>
<dbReference type="FunFam" id="3.40.50.1820:FF:000005">
    <property type="entry name" value="Prolyl endopeptidase"/>
    <property type="match status" value="1"/>
</dbReference>
<evidence type="ECO:0000256" key="7">
    <source>
        <dbReference type="RuleBase" id="RU368024"/>
    </source>
</evidence>
<dbReference type="AlphaFoldDB" id="A0AAD4QHB9"/>
<dbReference type="InterPro" id="IPR002471">
    <property type="entry name" value="Pept_S9_AS"/>
</dbReference>
<gene>
    <name evidence="10" type="ORF">EDB92DRAFT_1941070</name>
</gene>
<dbReference type="InterPro" id="IPR051167">
    <property type="entry name" value="Prolyl_oligopep/macrocyclase"/>
</dbReference>
<evidence type="ECO:0000256" key="3">
    <source>
        <dbReference type="ARBA" id="ARBA00011245"/>
    </source>
</evidence>
<dbReference type="PANTHER" id="PTHR42881">
    <property type="entry name" value="PROLYL ENDOPEPTIDASE"/>
    <property type="match status" value="1"/>
</dbReference>
<organism evidence="10 11">
    <name type="scientific">Lactarius akahatsu</name>
    <dbReference type="NCBI Taxonomy" id="416441"/>
    <lineage>
        <taxon>Eukaryota</taxon>
        <taxon>Fungi</taxon>
        <taxon>Dikarya</taxon>
        <taxon>Basidiomycota</taxon>
        <taxon>Agaricomycotina</taxon>
        <taxon>Agaricomycetes</taxon>
        <taxon>Russulales</taxon>
        <taxon>Russulaceae</taxon>
        <taxon>Lactarius</taxon>
    </lineage>
</organism>
<dbReference type="EMBL" id="JAKELL010000004">
    <property type="protein sequence ID" value="KAH8999433.1"/>
    <property type="molecule type" value="Genomic_DNA"/>
</dbReference>
<protein>
    <recommendedName>
        <fullName evidence="7">Prolyl endopeptidase</fullName>
        <ecNumber evidence="7">3.4.21.-</ecNumber>
    </recommendedName>
</protein>
<evidence type="ECO:0000259" key="8">
    <source>
        <dbReference type="Pfam" id="PF00326"/>
    </source>
</evidence>
<dbReference type="Gene3D" id="3.40.50.1820">
    <property type="entry name" value="alpha/beta hydrolase"/>
    <property type="match status" value="1"/>
</dbReference>
<reference evidence="10" key="1">
    <citation type="submission" date="2022-01" db="EMBL/GenBank/DDBJ databases">
        <title>Comparative genomics reveals a dynamic genome evolution in the ectomycorrhizal milk-cap (Lactarius) mushrooms.</title>
        <authorList>
            <consortium name="DOE Joint Genome Institute"/>
            <person name="Lebreton A."/>
            <person name="Tang N."/>
            <person name="Kuo A."/>
            <person name="LaButti K."/>
            <person name="Drula E."/>
            <person name="Barry K."/>
            <person name="Clum A."/>
            <person name="Lipzen A."/>
            <person name="Mousain D."/>
            <person name="Ng V."/>
            <person name="Wang R."/>
            <person name="Wang X."/>
            <person name="Dai Y."/>
            <person name="Henrissat B."/>
            <person name="Grigoriev I.V."/>
            <person name="Guerin-Laguette A."/>
            <person name="Yu F."/>
            <person name="Martin F.M."/>
        </authorList>
    </citation>
    <scope>NUCLEOTIDE SEQUENCE</scope>
    <source>
        <strain evidence="10">QP</strain>
    </source>
</reference>
<dbReference type="GO" id="GO:0005829">
    <property type="term" value="C:cytosol"/>
    <property type="evidence" value="ECO:0007669"/>
    <property type="project" value="TreeGrafter"/>
</dbReference>
<comment type="similarity">
    <text evidence="2 7">Belongs to the peptidase S9A family.</text>
</comment>
<dbReference type="PANTHER" id="PTHR42881:SF2">
    <property type="entry name" value="PROLYL ENDOPEPTIDASE"/>
    <property type="match status" value="1"/>
</dbReference>
<evidence type="ECO:0000259" key="9">
    <source>
        <dbReference type="Pfam" id="PF02897"/>
    </source>
</evidence>
<keyword evidence="4 7" id="KW-0645">Protease</keyword>
<evidence type="ECO:0000256" key="4">
    <source>
        <dbReference type="ARBA" id="ARBA00022670"/>
    </source>
</evidence>
<dbReference type="Pfam" id="PF00326">
    <property type="entry name" value="Peptidase_S9"/>
    <property type="match status" value="1"/>
</dbReference>
<dbReference type="Proteomes" id="UP001201163">
    <property type="component" value="Unassembled WGS sequence"/>
</dbReference>
<dbReference type="Pfam" id="PF02897">
    <property type="entry name" value="Peptidase_S9_N"/>
    <property type="match status" value="1"/>
</dbReference>
<comment type="caution">
    <text evidence="10">The sequence shown here is derived from an EMBL/GenBank/DDBJ whole genome shotgun (WGS) entry which is preliminary data.</text>
</comment>
<keyword evidence="11" id="KW-1185">Reference proteome</keyword>
<evidence type="ECO:0000256" key="6">
    <source>
        <dbReference type="ARBA" id="ARBA00022825"/>
    </source>
</evidence>
<keyword evidence="5 7" id="KW-0378">Hydrolase</keyword>
<dbReference type="PROSITE" id="PS00708">
    <property type="entry name" value="PRO_ENDOPEP_SER"/>
    <property type="match status" value="1"/>
</dbReference>
<feature type="domain" description="Peptidase S9 prolyl oligopeptidase catalytic" evidence="8">
    <location>
        <begin position="554"/>
        <end position="761"/>
    </location>
</feature>
<evidence type="ECO:0000313" key="11">
    <source>
        <dbReference type="Proteomes" id="UP001201163"/>
    </source>
</evidence>
<sequence length="811" mass="90594">MSSSSLKWTPHCYPHTRRSDHVDVYRSGAGGEVKVSDPYNWLEKDGEEQEKWLAAQEALARNFLDTHPDRIRLEKEIRASTDYEKFGPPTLRDDGRWYWSYNSGLQAQSVYYRSNDSELPDPAFGAGGEVFFDPNVLSSDGSVSLASASYSRDGKWFAYGLSRSGSDFTNIYIRSTQNPLTDANNDLRLPDELRFVKFSSIAWTHDSKGFFYQVRPPASQPVYTLELLQRFPDRSSNDPSNSDKVTTVTSGDKDAQLLYHKIGTHQSEDLLVMENPDQPEWLWGAAVSEVDGRWLELSVSRDTSRKNLLWLADLEKEPIGPNFHWIKLVDGFEAEYSVIGNDGSIFYLQTNVDAPQYKVITVDVEAFRRASESGPAHIKDFTNVLIPEDKGAHLEDASILGHDRLVTIYKRNVKDELYIHDLQSGKQLKRLASDHVGTLVAYGRRTQKFFFVWLTGFDTPGIAARYDFSEPNGGKADGTWKVWRETKVGGLAGGGGFLSEQIWYKSKDGTKVPMFIVRHKDTPLDGTAPAIQYGYGGFSISIGPFFSPSILTAIRTYGFVLAVPNIRGGGEFGEEWHLAGTRERKVNCFDDFIAASEWLVENKYAAKGKIAINGGSNGGLLVSACVNRAPEGLLGAAIAEVGVHDLLKFADFTIGRAWTSDYGDPHVPQDFDFIYPISPLHNVPVNKILPPTLLLTADHDDRVVPMHSFKLAATLQHVAGGNPNPLLLRLELKAGHGAGKSTELKIKEAADKWSFVAQTIGLKWLTDSKARSIDRLLHSPWCGRFDNVPKTYEFRLCRGVDRSIRETECRS</sequence>
<accession>A0AAD4QHB9</accession>
<dbReference type="InterPro" id="IPR029058">
    <property type="entry name" value="AB_hydrolase_fold"/>
</dbReference>
<dbReference type="EC" id="3.4.21.-" evidence="7"/>
<dbReference type="GO" id="GO:0004252">
    <property type="term" value="F:serine-type endopeptidase activity"/>
    <property type="evidence" value="ECO:0007669"/>
    <property type="project" value="UniProtKB-UniRule"/>
</dbReference>
<dbReference type="InterPro" id="IPR023302">
    <property type="entry name" value="Pept_S9A_N"/>
</dbReference>
<proteinExistence type="inferred from homology"/>
<keyword evidence="6 7" id="KW-0720">Serine protease</keyword>
<dbReference type="InterPro" id="IPR001375">
    <property type="entry name" value="Peptidase_S9_cat"/>
</dbReference>
<evidence type="ECO:0000256" key="1">
    <source>
        <dbReference type="ARBA" id="ARBA00001070"/>
    </source>
</evidence>
<dbReference type="PRINTS" id="PR00862">
    <property type="entry name" value="PROLIGOPTASE"/>
</dbReference>
<dbReference type="SUPFAM" id="SSF53474">
    <property type="entry name" value="alpha/beta-Hydrolases"/>
    <property type="match status" value="1"/>
</dbReference>
<evidence type="ECO:0000313" key="10">
    <source>
        <dbReference type="EMBL" id="KAH8999433.1"/>
    </source>
</evidence>
<name>A0AAD4QHB9_9AGAM</name>
<dbReference type="Gene3D" id="2.130.10.120">
    <property type="entry name" value="Prolyl oligopeptidase, N-terminal domain"/>
    <property type="match status" value="1"/>
</dbReference>
<comment type="catalytic activity">
    <reaction evidence="1">
        <text>Hydrolysis of Pro-|-Xaa &gt;&gt; Ala-|-Xaa in oligopeptides.</text>
        <dbReference type="EC" id="3.4.21.26"/>
    </reaction>
</comment>
<dbReference type="GO" id="GO:0070012">
    <property type="term" value="F:oligopeptidase activity"/>
    <property type="evidence" value="ECO:0007669"/>
    <property type="project" value="TreeGrafter"/>
</dbReference>
<dbReference type="SUPFAM" id="SSF50993">
    <property type="entry name" value="Peptidase/esterase 'gauge' domain"/>
    <property type="match status" value="1"/>
</dbReference>
<feature type="domain" description="Peptidase S9A N-terminal" evidence="9">
    <location>
        <begin position="14"/>
        <end position="470"/>
    </location>
</feature>
<dbReference type="GO" id="GO:0006508">
    <property type="term" value="P:proteolysis"/>
    <property type="evidence" value="ECO:0007669"/>
    <property type="project" value="UniProtKB-KW"/>
</dbReference>
<dbReference type="InterPro" id="IPR002470">
    <property type="entry name" value="Peptidase_S9A"/>
</dbReference>
<evidence type="ECO:0000256" key="5">
    <source>
        <dbReference type="ARBA" id="ARBA00022801"/>
    </source>
</evidence>